<proteinExistence type="predicted"/>
<protein>
    <submittedName>
        <fullName evidence="2">R3H domain and coiled-coil containing 1-like</fullName>
    </submittedName>
</protein>
<dbReference type="OMA" id="QCYQKRG"/>
<dbReference type="InterPro" id="IPR012677">
    <property type="entry name" value="Nucleotide-bd_a/b_plait_sf"/>
</dbReference>
<dbReference type="HOGENOM" id="CLU_119817_0_0_1"/>
<name>S4RAK6_PETMA</name>
<dbReference type="PANTHER" id="PTHR21678:SF0">
    <property type="entry name" value="C3H1-TYPE DOMAIN-CONTAINING PROTEIN"/>
    <property type="match status" value="1"/>
</dbReference>
<reference evidence="2" key="1">
    <citation type="submission" date="2025-08" db="UniProtKB">
        <authorList>
            <consortium name="Ensembl"/>
        </authorList>
    </citation>
    <scope>IDENTIFICATION</scope>
</reference>
<dbReference type="InterPro" id="IPR035979">
    <property type="entry name" value="RBD_domain_sf"/>
</dbReference>
<evidence type="ECO:0000313" key="2">
    <source>
        <dbReference type="Ensembl" id="ENSPMAP00000002237.1"/>
    </source>
</evidence>
<evidence type="ECO:0000256" key="1">
    <source>
        <dbReference type="SAM" id="MobiDB-lite"/>
    </source>
</evidence>
<feature type="region of interest" description="Disordered" evidence="1">
    <location>
        <begin position="110"/>
        <end position="131"/>
    </location>
</feature>
<dbReference type="InterPro" id="IPR039884">
    <property type="entry name" value="R3HC1/R3HCL"/>
</dbReference>
<feature type="region of interest" description="Disordered" evidence="1">
    <location>
        <begin position="151"/>
        <end position="172"/>
    </location>
</feature>
<organism evidence="2">
    <name type="scientific">Petromyzon marinus</name>
    <name type="common">Sea lamprey</name>
    <dbReference type="NCBI Taxonomy" id="7757"/>
    <lineage>
        <taxon>Eukaryota</taxon>
        <taxon>Metazoa</taxon>
        <taxon>Chordata</taxon>
        <taxon>Craniata</taxon>
        <taxon>Vertebrata</taxon>
        <taxon>Cyclostomata</taxon>
        <taxon>Hyperoartia</taxon>
        <taxon>Petromyzontiformes</taxon>
        <taxon>Petromyzontidae</taxon>
        <taxon>Petromyzon</taxon>
    </lineage>
</organism>
<dbReference type="Gene3D" id="3.30.70.330">
    <property type="match status" value="1"/>
</dbReference>
<dbReference type="AlphaFoldDB" id="S4RAK6"/>
<dbReference type="GO" id="GO:0003676">
    <property type="term" value="F:nucleic acid binding"/>
    <property type="evidence" value="ECO:0007669"/>
    <property type="project" value="InterPro"/>
</dbReference>
<feature type="compositionally biased region" description="Basic and acidic residues" evidence="1">
    <location>
        <begin position="159"/>
        <end position="171"/>
    </location>
</feature>
<dbReference type="GeneTree" id="ENSGT00530000063711"/>
<dbReference type="PANTHER" id="PTHR21678">
    <property type="entry name" value="GROWTH INHIBITION AND DIFFERENTIATION RELATED PROTEIN 88"/>
    <property type="match status" value="1"/>
</dbReference>
<accession>S4RAK6</accession>
<sequence length="192" mass="21362">GSLPVVQLAGNLKQETVTTLQEPQFDYYGYRPAEPGWDDGDFGHVLEIYGFPSGFRTEDLISAFSAFQSRGFDVKWVDDEHALGLFSSPIAAQDALAMKHALVRTRPLCRASSPTRDKARRNPEFLQPVRPRPQTSAVLARRLVAGALGVRSGASPEQRSAERRKLQEAKDKKKLIAKQREDIWEGLDLSGI</sequence>
<dbReference type="SUPFAM" id="SSF54928">
    <property type="entry name" value="RNA-binding domain, RBD"/>
    <property type="match status" value="1"/>
</dbReference>
<reference evidence="2" key="2">
    <citation type="submission" date="2025-09" db="UniProtKB">
        <authorList>
            <consortium name="Ensembl"/>
        </authorList>
    </citation>
    <scope>IDENTIFICATION</scope>
</reference>
<dbReference type="Ensembl" id="ENSPMAT00000002248.1">
    <property type="protein sequence ID" value="ENSPMAP00000002237.1"/>
    <property type="gene ID" value="ENSPMAG00000002048.1"/>
</dbReference>